<accession>A0ABU6G564</accession>
<proteinExistence type="predicted"/>
<dbReference type="Proteomes" id="UP001338137">
    <property type="component" value="Unassembled WGS sequence"/>
</dbReference>
<keyword evidence="2" id="KW-1185">Reference proteome</keyword>
<evidence type="ECO:0000313" key="1">
    <source>
        <dbReference type="EMBL" id="MEC0229311.1"/>
    </source>
</evidence>
<organism evidence="1 2">
    <name type="scientific">Paenibacillus alba</name>
    <dbReference type="NCBI Taxonomy" id="1197127"/>
    <lineage>
        <taxon>Bacteria</taxon>
        <taxon>Bacillati</taxon>
        <taxon>Bacillota</taxon>
        <taxon>Bacilli</taxon>
        <taxon>Bacillales</taxon>
        <taxon>Paenibacillaceae</taxon>
        <taxon>Paenibacillus</taxon>
    </lineage>
</organism>
<name>A0ABU6G564_9BACL</name>
<gene>
    <name evidence="1" type="ORF">P4I72_19485</name>
</gene>
<dbReference type="RefSeq" id="WP_326073394.1">
    <property type="nucleotide sequence ID" value="NZ_JARLKY010000049.1"/>
</dbReference>
<sequence length="56" mass="6117">MATVGAGLKLFDQFSNTINHAQQAMNSTLIVADRLKQTLQGSLTLHIDVTSPFKPF</sequence>
<protein>
    <submittedName>
        <fullName evidence="1">Uncharacterized protein</fullName>
    </submittedName>
</protein>
<dbReference type="EMBL" id="JARLKY010000049">
    <property type="protein sequence ID" value="MEC0229311.1"/>
    <property type="molecule type" value="Genomic_DNA"/>
</dbReference>
<evidence type="ECO:0000313" key="2">
    <source>
        <dbReference type="Proteomes" id="UP001338137"/>
    </source>
</evidence>
<comment type="caution">
    <text evidence="1">The sequence shown here is derived from an EMBL/GenBank/DDBJ whole genome shotgun (WGS) entry which is preliminary data.</text>
</comment>
<reference evidence="1 2" key="1">
    <citation type="submission" date="2023-03" db="EMBL/GenBank/DDBJ databases">
        <title>Bacillus Genome Sequencing.</title>
        <authorList>
            <person name="Dunlap C."/>
        </authorList>
    </citation>
    <scope>NUCLEOTIDE SEQUENCE [LARGE SCALE GENOMIC DNA]</scope>
    <source>
        <strain evidence="1 2">BD-533</strain>
    </source>
</reference>